<dbReference type="AlphaFoldDB" id="A0A835YK44"/>
<evidence type="ECO:0000256" key="6">
    <source>
        <dbReference type="ARBA" id="ARBA00022853"/>
    </source>
</evidence>
<dbReference type="SUPFAM" id="SSF82199">
    <property type="entry name" value="SET domain"/>
    <property type="match status" value="1"/>
</dbReference>
<evidence type="ECO:0000256" key="2">
    <source>
        <dbReference type="ARBA" id="ARBA00012182"/>
    </source>
</evidence>
<dbReference type="EC" id="2.1.1.354" evidence="2"/>
<dbReference type="PROSITE" id="PS50280">
    <property type="entry name" value="SET"/>
    <property type="match status" value="1"/>
</dbReference>
<feature type="domain" description="Post-SET" evidence="12">
    <location>
        <begin position="138"/>
        <end position="154"/>
    </location>
</feature>
<evidence type="ECO:0000313" key="13">
    <source>
        <dbReference type="EMBL" id="KAG5176956.1"/>
    </source>
</evidence>
<evidence type="ECO:0000259" key="11">
    <source>
        <dbReference type="PROSITE" id="PS50280"/>
    </source>
</evidence>
<protein>
    <recommendedName>
        <fullName evidence="2">[histone H3]-lysine(4) N-trimethyltransferase</fullName>
        <ecNumber evidence="2">2.1.1.354</ecNumber>
    </recommendedName>
</protein>
<dbReference type="InterPro" id="IPR044570">
    <property type="entry name" value="Set1-like"/>
</dbReference>
<reference evidence="13" key="1">
    <citation type="submission" date="2021-02" db="EMBL/GenBank/DDBJ databases">
        <title>First Annotated Genome of the Yellow-green Alga Tribonema minus.</title>
        <authorList>
            <person name="Mahan K.M."/>
        </authorList>
    </citation>
    <scope>NUCLEOTIDE SEQUENCE</scope>
    <source>
        <strain evidence="13">UTEX B ZZ1240</strain>
    </source>
</reference>
<dbReference type="InterPro" id="IPR003616">
    <property type="entry name" value="Post-SET_dom"/>
</dbReference>
<keyword evidence="3" id="KW-0489">Methyltransferase</keyword>
<comment type="subcellular location">
    <subcellularLocation>
        <location evidence="1">Nucleus</location>
    </subcellularLocation>
</comment>
<dbReference type="GO" id="GO:0048188">
    <property type="term" value="C:Set1C/COMPASS complex"/>
    <property type="evidence" value="ECO:0007669"/>
    <property type="project" value="TreeGrafter"/>
</dbReference>
<keyword evidence="4" id="KW-0808">Transferase</keyword>
<comment type="catalytic activity">
    <reaction evidence="9">
        <text>N(6)-methyl-L-lysyl(4)-[histone H3] + S-adenosyl-L-methionine = N(6),N(6)-dimethyl-L-lysyl(4)-[histone H3] + S-adenosyl-L-homocysteine + H(+)</text>
        <dbReference type="Rhea" id="RHEA:60268"/>
        <dbReference type="Rhea" id="RHEA-COMP:15540"/>
        <dbReference type="Rhea" id="RHEA-COMP:15543"/>
        <dbReference type="ChEBI" id="CHEBI:15378"/>
        <dbReference type="ChEBI" id="CHEBI:57856"/>
        <dbReference type="ChEBI" id="CHEBI:59789"/>
        <dbReference type="ChEBI" id="CHEBI:61929"/>
        <dbReference type="ChEBI" id="CHEBI:61976"/>
    </reaction>
</comment>
<dbReference type="SMART" id="SM00508">
    <property type="entry name" value="PostSET"/>
    <property type="match status" value="1"/>
</dbReference>
<dbReference type="PANTHER" id="PTHR45814:SF2">
    <property type="entry name" value="HISTONE-LYSINE N-METHYLTRANSFERASE SETD1"/>
    <property type="match status" value="1"/>
</dbReference>
<dbReference type="PROSITE" id="PS50868">
    <property type="entry name" value="POST_SET"/>
    <property type="match status" value="1"/>
</dbReference>
<comment type="caution">
    <text evidence="13">The sequence shown here is derived from an EMBL/GenBank/DDBJ whole genome shotgun (WGS) entry which is preliminary data.</text>
</comment>
<evidence type="ECO:0000256" key="8">
    <source>
        <dbReference type="ARBA" id="ARBA00047571"/>
    </source>
</evidence>
<dbReference type="InterPro" id="IPR001214">
    <property type="entry name" value="SET_dom"/>
</dbReference>
<dbReference type="Proteomes" id="UP000664859">
    <property type="component" value="Unassembled WGS sequence"/>
</dbReference>
<evidence type="ECO:0000256" key="3">
    <source>
        <dbReference type="ARBA" id="ARBA00022603"/>
    </source>
</evidence>
<dbReference type="InterPro" id="IPR046341">
    <property type="entry name" value="SET_dom_sf"/>
</dbReference>
<gene>
    <name evidence="13" type="ORF">JKP88DRAFT_170724</name>
</gene>
<evidence type="ECO:0000256" key="1">
    <source>
        <dbReference type="ARBA" id="ARBA00004123"/>
    </source>
</evidence>
<dbReference type="GO" id="GO:0140999">
    <property type="term" value="F:histone H3K4 trimethyltransferase activity"/>
    <property type="evidence" value="ECO:0007669"/>
    <property type="project" value="UniProtKB-EC"/>
</dbReference>
<accession>A0A835YK44</accession>
<dbReference type="CDD" id="cd10518">
    <property type="entry name" value="SET_SETD1-like"/>
    <property type="match status" value="1"/>
</dbReference>
<dbReference type="GO" id="GO:0032259">
    <property type="term" value="P:methylation"/>
    <property type="evidence" value="ECO:0007669"/>
    <property type="project" value="UniProtKB-KW"/>
</dbReference>
<comment type="catalytic activity">
    <reaction evidence="8">
        <text>L-lysyl(4)-[histone H3] + 3 S-adenosyl-L-methionine = N(6),N(6),N(6)-trimethyl-L-lysyl(4)-[histone H3] + 3 S-adenosyl-L-homocysteine + 3 H(+)</text>
        <dbReference type="Rhea" id="RHEA:60260"/>
        <dbReference type="Rhea" id="RHEA-COMP:15537"/>
        <dbReference type="Rhea" id="RHEA-COMP:15547"/>
        <dbReference type="ChEBI" id="CHEBI:15378"/>
        <dbReference type="ChEBI" id="CHEBI:29969"/>
        <dbReference type="ChEBI" id="CHEBI:57856"/>
        <dbReference type="ChEBI" id="CHEBI:59789"/>
        <dbReference type="ChEBI" id="CHEBI:61961"/>
        <dbReference type="EC" id="2.1.1.354"/>
    </reaction>
</comment>
<name>A0A835YK44_9STRA</name>
<feature type="domain" description="SET" evidence="11">
    <location>
        <begin position="15"/>
        <end position="132"/>
    </location>
</feature>
<comment type="catalytic activity">
    <reaction evidence="10">
        <text>N(6),N(6)-dimethyl-L-lysyl(4)-[histone H3] + S-adenosyl-L-methionine = N(6),N(6),N(6)-trimethyl-L-lysyl(4)-[histone H3] + S-adenosyl-L-homocysteine + H(+)</text>
        <dbReference type="Rhea" id="RHEA:60272"/>
        <dbReference type="Rhea" id="RHEA-COMP:15537"/>
        <dbReference type="Rhea" id="RHEA-COMP:15540"/>
        <dbReference type="ChEBI" id="CHEBI:15378"/>
        <dbReference type="ChEBI" id="CHEBI:57856"/>
        <dbReference type="ChEBI" id="CHEBI:59789"/>
        <dbReference type="ChEBI" id="CHEBI:61961"/>
        <dbReference type="ChEBI" id="CHEBI:61976"/>
    </reaction>
</comment>
<organism evidence="13 14">
    <name type="scientific">Tribonema minus</name>
    <dbReference type="NCBI Taxonomy" id="303371"/>
    <lineage>
        <taxon>Eukaryota</taxon>
        <taxon>Sar</taxon>
        <taxon>Stramenopiles</taxon>
        <taxon>Ochrophyta</taxon>
        <taxon>PX clade</taxon>
        <taxon>Xanthophyceae</taxon>
        <taxon>Tribonematales</taxon>
        <taxon>Tribonemataceae</taxon>
        <taxon>Tribonema</taxon>
    </lineage>
</organism>
<dbReference type="EMBL" id="JAFCMP010000531">
    <property type="protein sequence ID" value="KAG5176956.1"/>
    <property type="molecule type" value="Genomic_DNA"/>
</dbReference>
<keyword evidence="14" id="KW-1185">Reference proteome</keyword>
<dbReference type="SMART" id="SM00317">
    <property type="entry name" value="SET"/>
    <property type="match status" value="1"/>
</dbReference>
<dbReference type="Gene3D" id="2.170.270.10">
    <property type="entry name" value="SET domain"/>
    <property type="match status" value="1"/>
</dbReference>
<evidence type="ECO:0000256" key="10">
    <source>
        <dbReference type="ARBA" id="ARBA00049129"/>
    </source>
</evidence>
<keyword evidence="6" id="KW-0156">Chromatin regulator</keyword>
<evidence type="ECO:0000256" key="9">
    <source>
        <dbReference type="ARBA" id="ARBA00047583"/>
    </source>
</evidence>
<evidence type="ECO:0000313" key="14">
    <source>
        <dbReference type="Proteomes" id="UP000664859"/>
    </source>
</evidence>
<evidence type="ECO:0000256" key="7">
    <source>
        <dbReference type="ARBA" id="ARBA00023242"/>
    </source>
</evidence>
<keyword evidence="5" id="KW-0949">S-adenosyl-L-methionine</keyword>
<evidence type="ECO:0000256" key="4">
    <source>
        <dbReference type="ARBA" id="ARBA00022679"/>
    </source>
</evidence>
<dbReference type="PANTHER" id="PTHR45814">
    <property type="entry name" value="HISTONE-LYSINE N-METHYLTRANSFERASE SETD1"/>
    <property type="match status" value="1"/>
</dbReference>
<dbReference type="OrthoDB" id="308383at2759"/>
<sequence>MAARYRKLKEIPVEQRLVVRRSHIHGWGLFTLMPFAPNDMIVEYMGEKIRRCVADQREKKYEEMGLGSCYLFALDASTIIDATRAGGPARFINHCCGPNADAKVVAVDGVPKLVIVARRALAVGEEVTYDYKFEYENDKIACHCGAAKCRGSMN</sequence>
<proteinExistence type="predicted"/>
<keyword evidence="7" id="KW-0539">Nucleus</keyword>
<evidence type="ECO:0000256" key="5">
    <source>
        <dbReference type="ARBA" id="ARBA00022691"/>
    </source>
</evidence>
<dbReference type="Pfam" id="PF00856">
    <property type="entry name" value="SET"/>
    <property type="match status" value="1"/>
</dbReference>
<evidence type="ECO:0000259" key="12">
    <source>
        <dbReference type="PROSITE" id="PS50868"/>
    </source>
</evidence>